<accession>A0AA48WJJ6</accession>
<evidence type="ECO:0000313" key="2">
    <source>
        <dbReference type="Proteomes" id="UP000662888"/>
    </source>
</evidence>
<protein>
    <submittedName>
        <fullName evidence="1">Uncharacterized protein</fullName>
    </submittedName>
</protein>
<keyword evidence="2" id="KW-1185">Reference proteome</keyword>
<reference evidence="1 2" key="1">
    <citation type="submission" date="2020-11" db="EMBL/GenBank/DDBJ databases">
        <authorList>
            <person name="Sun Q."/>
        </authorList>
    </citation>
    <scope>NUCLEOTIDE SEQUENCE [LARGE SCALE GENOMIC DNA]</scope>
    <source>
        <strain evidence="1 2">P8398</strain>
    </source>
</reference>
<evidence type="ECO:0000313" key="1">
    <source>
        <dbReference type="EMBL" id="QPI52888.1"/>
    </source>
</evidence>
<dbReference type="RefSeq" id="WP_206092299.1">
    <property type="nucleotide sequence ID" value="NZ_CP065053.1"/>
</dbReference>
<organism evidence="1 2">
    <name type="scientific">Massilia antarctica</name>
    <dbReference type="NCBI Taxonomy" id="2765360"/>
    <lineage>
        <taxon>Bacteria</taxon>
        <taxon>Pseudomonadati</taxon>
        <taxon>Pseudomonadota</taxon>
        <taxon>Betaproteobacteria</taxon>
        <taxon>Burkholderiales</taxon>
        <taxon>Oxalobacteraceae</taxon>
        <taxon>Telluria group</taxon>
        <taxon>Massilia</taxon>
    </lineage>
</organism>
<dbReference type="EMBL" id="CP065053">
    <property type="protein sequence ID" value="QPI52888.1"/>
    <property type="molecule type" value="Genomic_DNA"/>
</dbReference>
<name>A0AA48WJJ6_9BURK</name>
<dbReference type="Proteomes" id="UP000662888">
    <property type="component" value="Chromosome"/>
</dbReference>
<proteinExistence type="predicted"/>
<gene>
    <name evidence="1" type="ORF">IV454_16195</name>
</gene>
<sequence>MNNLNNPTQAAPSCPLCCAKKDQPHSAGCKNAEAPCITMTPLLRRALEDWARNCESGPRADAALLDLLNLMAGPASGATDVRNAALEDQRDAERYRWLRACGPQFNDLPILDMCENMIADKLDNAIDAAIRSLNNKR</sequence>